<feature type="transmembrane region" description="Helical" evidence="2">
    <location>
        <begin position="64"/>
        <end position="89"/>
    </location>
</feature>
<feature type="transmembrane region" description="Helical" evidence="2">
    <location>
        <begin position="101"/>
        <end position="120"/>
    </location>
</feature>
<evidence type="ECO:0008006" key="5">
    <source>
        <dbReference type="Google" id="ProtNLM"/>
    </source>
</evidence>
<sequence length="194" mass="19588">MPELLSSDGAPARARSRGSAGAVACFVALALGLGALGGVVWEAVVDLPVYVVGPDGGASTTERGLTALFGSDAWFCLVGGVVGLLLGLVAWRRLRSLGWPLVLLVVVAASAAALVAWWVGTVSGPGPFNPRLAAAGPGDVVPVALELRAPASLLVWPFLAVVPVLLGSSLGRDEEEPAEPVEPAEETRTAPGPA</sequence>
<keyword evidence="2" id="KW-1133">Transmembrane helix</keyword>
<comment type="caution">
    <text evidence="3">The sequence shown here is derived from an EMBL/GenBank/DDBJ whole genome shotgun (WGS) entry which is preliminary data.</text>
</comment>
<evidence type="ECO:0000256" key="2">
    <source>
        <dbReference type="SAM" id="Phobius"/>
    </source>
</evidence>
<gene>
    <name evidence="3" type="ORF">JOF54_000433</name>
</gene>
<dbReference type="Proteomes" id="UP000758168">
    <property type="component" value="Unassembled WGS sequence"/>
</dbReference>
<organism evidence="3 4">
    <name type="scientific">Microlunatus capsulatus</name>
    <dbReference type="NCBI Taxonomy" id="99117"/>
    <lineage>
        <taxon>Bacteria</taxon>
        <taxon>Bacillati</taxon>
        <taxon>Actinomycetota</taxon>
        <taxon>Actinomycetes</taxon>
        <taxon>Propionibacteriales</taxon>
        <taxon>Propionibacteriaceae</taxon>
        <taxon>Microlunatus</taxon>
    </lineage>
</organism>
<evidence type="ECO:0000313" key="4">
    <source>
        <dbReference type="Proteomes" id="UP000758168"/>
    </source>
</evidence>
<keyword evidence="2" id="KW-0812">Transmembrane</keyword>
<evidence type="ECO:0000313" key="3">
    <source>
        <dbReference type="EMBL" id="MBP2415511.1"/>
    </source>
</evidence>
<dbReference type="RefSeq" id="WP_307803735.1">
    <property type="nucleotide sequence ID" value="NZ_BAAAMH010000022.1"/>
</dbReference>
<feature type="compositionally biased region" description="Acidic residues" evidence="1">
    <location>
        <begin position="173"/>
        <end position="184"/>
    </location>
</feature>
<accession>A0ABS4Z388</accession>
<keyword evidence="4" id="KW-1185">Reference proteome</keyword>
<feature type="region of interest" description="Disordered" evidence="1">
    <location>
        <begin position="172"/>
        <end position="194"/>
    </location>
</feature>
<reference evidence="3 4" key="1">
    <citation type="submission" date="2021-03" db="EMBL/GenBank/DDBJ databases">
        <title>Sequencing the genomes of 1000 actinobacteria strains.</title>
        <authorList>
            <person name="Klenk H.-P."/>
        </authorList>
    </citation>
    <scope>NUCLEOTIDE SEQUENCE [LARGE SCALE GENOMIC DNA]</scope>
    <source>
        <strain evidence="3 4">DSM 12936</strain>
    </source>
</reference>
<evidence type="ECO:0000256" key="1">
    <source>
        <dbReference type="SAM" id="MobiDB-lite"/>
    </source>
</evidence>
<name>A0ABS4Z388_9ACTN</name>
<feature type="transmembrane region" description="Helical" evidence="2">
    <location>
        <begin position="21"/>
        <end position="44"/>
    </location>
</feature>
<dbReference type="EMBL" id="JAGIOB010000001">
    <property type="protein sequence ID" value="MBP2415511.1"/>
    <property type="molecule type" value="Genomic_DNA"/>
</dbReference>
<proteinExistence type="predicted"/>
<keyword evidence="2" id="KW-0472">Membrane</keyword>
<protein>
    <recommendedName>
        <fullName evidence="5">DUF2567 domain-containing protein</fullName>
    </recommendedName>
</protein>